<evidence type="ECO:0000256" key="2">
    <source>
        <dbReference type="ARBA" id="ARBA00022840"/>
    </source>
</evidence>
<keyword evidence="1" id="KW-0547">Nucleotide-binding</keyword>
<dbReference type="AlphaFoldDB" id="A0A7K1RKH6"/>
<dbReference type="Pfam" id="PF00271">
    <property type="entry name" value="Helicase_C"/>
    <property type="match status" value="1"/>
</dbReference>
<evidence type="ECO:0000313" key="7">
    <source>
        <dbReference type="Proteomes" id="UP000440716"/>
    </source>
</evidence>
<dbReference type="EMBL" id="WPHU01000009">
    <property type="protein sequence ID" value="MVA58526.1"/>
    <property type="molecule type" value="Genomic_DNA"/>
</dbReference>
<dbReference type="InterPro" id="IPR011545">
    <property type="entry name" value="DEAD/DEAH_box_helicase_dom"/>
</dbReference>
<dbReference type="GO" id="GO:0004386">
    <property type="term" value="F:helicase activity"/>
    <property type="evidence" value="ECO:0007669"/>
    <property type="project" value="UniProtKB-KW"/>
</dbReference>
<evidence type="ECO:0000256" key="1">
    <source>
        <dbReference type="ARBA" id="ARBA00022741"/>
    </source>
</evidence>
<keyword evidence="6" id="KW-0347">Helicase</keyword>
<comment type="caution">
    <text evidence="6">The sequence shown here is derived from an EMBL/GenBank/DDBJ whole genome shotgun (WGS) entry which is preliminary data.</text>
</comment>
<feature type="region of interest" description="Disordered" evidence="3">
    <location>
        <begin position="241"/>
        <end position="271"/>
    </location>
</feature>
<dbReference type="GO" id="GO:0003677">
    <property type="term" value="F:DNA binding"/>
    <property type="evidence" value="ECO:0007669"/>
    <property type="project" value="TreeGrafter"/>
</dbReference>
<dbReference type="SMART" id="SM00490">
    <property type="entry name" value="HELICc"/>
    <property type="match status" value="1"/>
</dbReference>
<dbReference type="InterPro" id="IPR052511">
    <property type="entry name" value="ATP-dep_Helicase"/>
</dbReference>
<feature type="domain" description="Helicase ATP-binding" evidence="4">
    <location>
        <begin position="36"/>
        <end position="218"/>
    </location>
</feature>
<dbReference type="PROSITE" id="PS51192">
    <property type="entry name" value="HELICASE_ATP_BIND_1"/>
    <property type="match status" value="1"/>
</dbReference>
<feature type="compositionally biased region" description="Acidic residues" evidence="3">
    <location>
        <begin position="242"/>
        <end position="264"/>
    </location>
</feature>
<accession>A0A7K1RKH6</accession>
<proteinExistence type="predicted"/>
<evidence type="ECO:0000259" key="5">
    <source>
        <dbReference type="PROSITE" id="PS51194"/>
    </source>
</evidence>
<evidence type="ECO:0000313" key="6">
    <source>
        <dbReference type="EMBL" id="MVA58526.1"/>
    </source>
</evidence>
<gene>
    <name evidence="6" type="ORF">GOZ88_20690</name>
</gene>
<feature type="domain" description="Helicase C-terminal" evidence="5">
    <location>
        <begin position="277"/>
        <end position="430"/>
    </location>
</feature>
<evidence type="ECO:0000256" key="3">
    <source>
        <dbReference type="SAM" id="MobiDB-lite"/>
    </source>
</evidence>
<dbReference type="InterPro" id="IPR027417">
    <property type="entry name" value="P-loop_NTPase"/>
</dbReference>
<dbReference type="PANTHER" id="PTHR47962:SF5">
    <property type="entry name" value="ATP-DEPENDENT HELICASE LHR-RELATED"/>
    <property type="match status" value="1"/>
</dbReference>
<protein>
    <submittedName>
        <fullName evidence="6">DEAD/DEAH box helicase</fullName>
    </submittedName>
</protein>
<name>A0A7K1RKH6_AGRVI</name>
<dbReference type="Pfam" id="PF00270">
    <property type="entry name" value="DEAD"/>
    <property type="match status" value="1"/>
</dbReference>
<dbReference type="GO" id="GO:0005524">
    <property type="term" value="F:ATP binding"/>
    <property type="evidence" value="ECO:0007669"/>
    <property type="project" value="UniProtKB-KW"/>
</dbReference>
<reference evidence="6 7" key="1">
    <citation type="submission" date="2019-12" db="EMBL/GenBank/DDBJ databases">
        <title>Whole-genome sequencing of Allorhizobium vitis.</title>
        <authorList>
            <person name="Gan H.M."/>
            <person name="Szegedi E."/>
            <person name="Burr T."/>
            <person name="Savka M.A."/>
        </authorList>
    </citation>
    <scope>NUCLEOTIDE SEQUENCE [LARGE SCALE GENOMIC DNA]</scope>
    <source>
        <strain evidence="6 7">CG415</strain>
    </source>
</reference>
<dbReference type="PANTHER" id="PTHR47962">
    <property type="entry name" value="ATP-DEPENDENT HELICASE LHR-RELATED-RELATED"/>
    <property type="match status" value="1"/>
</dbReference>
<keyword evidence="2" id="KW-0067">ATP-binding</keyword>
<dbReference type="GO" id="GO:0016887">
    <property type="term" value="F:ATP hydrolysis activity"/>
    <property type="evidence" value="ECO:0007669"/>
    <property type="project" value="TreeGrafter"/>
</dbReference>
<sequence>MMNLQRSAFEQLSEPVRKWIWQQKWPSLRDVQNKAIPAIMAGGDVVISAKTAAGKTEAALLPLLTRIKNREDLGNGFSILYVSPLKALINNQFLRLEALCEGSDVILNKWHGDVSADAKARARKRPSGIVLITPESLEALLVRRGSEIKFLFSSLDAVVIDELHAFIGSERGMQLSSILDRIEMATGRDRIDRIGLSATLGDMGLAAEALRPGKGEAVQLVHGLDEGNGIKLQIRGYLLGGEPEDGQEGNEELQELDPEEEEQKGDESEAFGVPKRLADDLFRFLRGDSNLLFAGSRQKVEIYADRLRRMCDDAHLPNEFFPHHGSLSKGEREDVEVRLRDDPRPTTAVATTTLELGIDIGDVHSVAQIGPGYSVASLRQRLGRSGRRAGNPAILRIFVIEPGDTKGAHPMDRLNLDLIQSIAMVEKMKAGWCEPPAEAGLHLSTLIHQVLAVILQTGGIRPAAAWKMLCERGPFKTVDKVLFADLLRCMGSPQNKFIEQSPDGLLMIGEMGERETESHEFYPVFATDREYRILNEAKVLGTYPLTSPVAAGETIIFGGRRWKILAIDDDARVITVKPTRGGKPPYFSGAGGNIHDCVVEEMRRILLSDTAYQYLDKTATALLAEARRAFAEFGLAERSVIQFADGALIFPWVGTKKLQTLSLALLSRNFEASHFGQAIDVQQCNMAGVNAALEKMSNGDVPDARTVAGRLAKPNMAKFDHLLTPDLMALVTLRERLDVPALQDVARRVMQRVATG</sequence>
<dbReference type="Gene3D" id="3.40.50.300">
    <property type="entry name" value="P-loop containing nucleotide triphosphate hydrolases"/>
    <property type="match status" value="2"/>
</dbReference>
<dbReference type="Proteomes" id="UP000440716">
    <property type="component" value="Unassembled WGS sequence"/>
</dbReference>
<dbReference type="SMART" id="SM00487">
    <property type="entry name" value="DEXDc"/>
    <property type="match status" value="1"/>
</dbReference>
<dbReference type="SUPFAM" id="SSF52540">
    <property type="entry name" value="P-loop containing nucleoside triphosphate hydrolases"/>
    <property type="match status" value="1"/>
</dbReference>
<organism evidence="6 7">
    <name type="scientific">Agrobacterium vitis</name>
    <name type="common">Rhizobium vitis</name>
    <dbReference type="NCBI Taxonomy" id="373"/>
    <lineage>
        <taxon>Bacteria</taxon>
        <taxon>Pseudomonadati</taxon>
        <taxon>Pseudomonadota</taxon>
        <taxon>Alphaproteobacteria</taxon>
        <taxon>Hyphomicrobiales</taxon>
        <taxon>Rhizobiaceae</taxon>
        <taxon>Rhizobium/Agrobacterium group</taxon>
        <taxon>Agrobacterium</taxon>
    </lineage>
</organism>
<dbReference type="InterPro" id="IPR001650">
    <property type="entry name" value="Helicase_C-like"/>
</dbReference>
<dbReference type="InterPro" id="IPR014001">
    <property type="entry name" value="Helicase_ATP-bd"/>
</dbReference>
<keyword evidence="6" id="KW-0378">Hydrolase</keyword>
<evidence type="ECO:0000259" key="4">
    <source>
        <dbReference type="PROSITE" id="PS51192"/>
    </source>
</evidence>
<dbReference type="PROSITE" id="PS51194">
    <property type="entry name" value="HELICASE_CTER"/>
    <property type="match status" value="1"/>
</dbReference>